<feature type="transmembrane region" description="Helical" evidence="1">
    <location>
        <begin position="59"/>
        <end position="82"/>
    </location>
</feature>
<feature type="transmembrane region" description="Helical" evidence="1">
    <location>
        <begin position="6"/>
        <end position="22"/>
    </location>
</feature>
<protein>
    <recommendedName>
        <fullName evidence="4">Sugar ABC transporter ATPase</fullName>
    </recommendedName>
</protein>
<evidence type="ECO:0000256" key="1">
    <source>
        <dbReference type="SAM" id="Phobius"/>
    </source>
</evidence>
<dbReference type="EMBL" id="LJKE01000128">
    <property type="protein sequence ID" value="KZD50886.1"/>
    <property type="molecule type" value="Genomic_DNA"/>
</dbReference>
<evidence type="ECO:0008006" key="4">
    <source>
        <dbReference type="Google" id="ProtNLM"/>
    </source>
</evidence>
<accession>A0A162NSG4</accession>
<proteinExistence type="predicted"/>
<keyword evidence="1" id="KW-0812">Transmembrane</keyword>
<dbReference type="RefSeq" id="WP_063263461.1">
    <property type="nucleotide sequence ID" value="NZ_LJKE01000128.1"/>
</dbReference>
<gene>
    <name evidence="2" type="ORF">B4088_6203</name>
</gene>
<organism evidence="2 3">
    <name type="scientific">Bacillus cereus</name>
    <dbReference type="NCBI Taxonomy" id="1396"/>
    <lineage>
        <taxon>Bacteria</taxon>
        <taxon>Bacillati</taxon>
        <taxon>Bacillota</taxon>
        <taxon>Bacilli</taxon>
        <taxon>Bacillales</taxon>
        <taxon>Bacillaceae</taxon>
        <taxon>Bacillus</taxon>
        <taxon>Bacillus cereus group</taxon>
    </lineage>
</organism>
<feature type="transmembrane region" description="Helical" evidence="1">
    <location>
        <begin position="34"/>
        <end position="53"/>
    </location>
</feature>
<name>A0A162NSG4_BACCE</name>
<reference evidence="2 3" key="1">
    <citation type="submission" date="2015-09" db="EMBL/GenBank/DDBJ databases">
        <title>Bacillus cereus food isolates.</title>
        <authorList>
            <person name="Boekhorst J."/>
        </authorList>
    </citation>
    <scope>NUCLEOTIDE SEQUENCE [LARGE SCALE GENOMIC DNA]</scope>
    <source>
        <strain evidence="2 3">B4088</strain>
    </source>
</reference>
<dbReference type="PATRIC" id="fig|1396.535.peg.2429"/>
<comment type="caution">
    <text evidence="2">The sequence shown here is derived from an EMBL/GenBank/DDBJ whole genome shotgun (WGS) entry which is preliminary data.</text>
</comment>
<keyword evidence="1" id="KW-0472">Membrane</keyword>
<evidence type="ECO:0000313" key="3">
    <source>
        <dbReference type="Proteomes" id="UP000076482"/>
    </source>
</evidence>
<dbReference type="Proteomes" id="UP000076482">
    <property type="component" value="Unassembled WGS sequence"/>
</dbReference>
<keyword evidence="1" id="KW-1133">Transmembrane helix</keyword>
<evidence type="ECO:0000313" key="2">
    <source>
        <dbReference type="EMBL" id="KZD50886.1"/>
    </source>
</evidence>
<sequence>MIFLFAVYFVIIMTVVITFLLSKKSYKKPVIKYIPTLILFILAVISSVMFVLNNGMGELMIAVSLGIAAIVNGLLLLTLKVVRVIVAKGK</sequence>
<dbReference type="AlphaFoldDB" id="A0A162NSG4"/>